<dbReference type="RefSeq" id="WP_066603816.1">
    <property type="nucleotide sequence ID" value="NZ_CP014230.1"/>
</dbReference>
<dbReference type="GO" id="GO:0008270">
    <property type="term" value="F:zinc ion binding"/>
    <property type="evidence" value="ECO:0007669"/>
    <property type="project" value="UniProtKB-KW"/>
</dbReference>
<reference evidence="7" key="1">
    <citation type="submission" date="2016-02" db="EMBL/GenBank/DDBJ databases">
        <authorList>
            <person name="Holder M.E."/>
            <person name="Ajami N.J."/>
            <person name="Petrosino J.F."/>
        </authorList>
    </citation>
    <scope>NUCLEOTIDE SEQUENCE [LARGE SCALE GENOMIC DNA]</scope>
    <source>
        <strain evidence="7">DSM 12838</strain>
    </source>
</reference>
<dbReference type="PANTHER" id="PTHR39418:SF1">
    <property type="entry name" value="DEHYDROGENASE"/>
    <property type="match status" value="1"/>
</dbReference>
<dbReference type="STRING" id="888061.AXF15_04380"/>
<dbReference type="AlphaFoldDB" id="A0A0X8JPC3"/>
<keyword evidence="7" id="KW-1185">Reference proteome</keyword>
<feature type="domain" description="Formylmethanofuran dehydrogenase subunit E" evidence="5">
    <location>
        <begin position="18"/>
        <end position="136"/>
    </location>
</feature>
<feature type="domain" description="Zinc finger DksA/TraR C4-type" evidence="4">
    <location>
        <begin position="168"/>
        <end position="199"/>
    </location>
</feature>
<dbReference type="PANTHER" id="PTHR39418">
    <property type="entry name" value="DEHYDROGENASE-RELATED"/>
    <property type="match status" value="1"/>
</dbReference>
<keyword evidence="1" id="KW-0479">Metal-binding</keyword>
<evidence type="ECO:0000259" key="5">
    <source>
        <dbReference type="Pfam" id="PF02663"/>
    </source>
</evidence>
<dbReference type="InterPro" id="IPR003814">
    <property type="entry name" value="FmdEsu_dom"/>
</dbReference>
<keyword evidence="3" id="KW-0862">Zinc</keyword>
<dbReference type="SUPFAM" id="SSF143555">
    <property type="entry name" value="FwdE-like"/>
    <property type="match status" value="1"/>
</dbReference>
<evidence type="ECO:0000259" key="4">
    <source>
        <dbReference type="Pfam" id="PF01258"/>
    </source>
</evidence>
<dbReference type="Pfam" id="PF02663">
    <property type="entry name" value="FmdE"/>
    <property type="match status" value="1"/>
</dbReference>
<dbReference type="EMBL" id="CP014230">
    <property type="protein sequence ID" value="AMD92422.1"/>
    <property type="molecule type" value="Genomic_DNA"/>
</dbReference>
<name>A0A0X8JPC3_9BACT</name>
<evidence type="ECO:0000256" key="3">
    <source>
        <dbReference type="ARBA" id="ARBA00022833"/>
    </source>
</evidence>
<organism evidence="6 7">
    <name type="scientific">Desulfomicrobium orale DSM 12838</name>
    <dbReference type="NCBI Taxonomy" id="888061"/>
    <lineage>
        <taxon>Bacteria</taxon>
        <taxon>Pseudomonadati</taxon>
        <taxon>Thermodesulfobacteriota</taxon>
        <taxon>Desulfovibrionia</taxon>
        <taxon>Desulfovibrionales</taxon>
        <taxon>Desulfomicrobiaceae</taxon>
        <taxon>Desulfomicrobium</taxon>
    </lineage>
</organism>
<dbReference type="InterPro" id="IPR053194">
    <property type="entry name" value="tRNA_methyltr_O"/>
</dbReference>
<sequence length="207" mass="22733">MYDHPDSFERCLEDAVRFHGHLCGGQIIGVRMALAGLRELGLRDPRGADRKKLLAVVEIDRCATDAIISVTGLSPGKRNLKIRDFGKMAATFVDLEGDRAVRICVRESSRRKADELAASLADEDDAGDMKEARFRALEVMDEADLLEIRKVRVSLHPSDLPGPPSRSVVCARCGESVLDQREETHGGQTLCRPCAAGKTYYEPCPAP</sequence>
<evidence type="ECO:0000256" key="1">
    <source>
        <dbReference type="ARBA" id="ARBA00022723"/>
    </source>
</evidence>
<dbReference type="InterPro" id="IPR000962">
    <property type="entry name" value="Znf_DskA_TraR"/>
</dbReference>
<dbReference type="Pfam" id="PF01258">
    <property type="entry name" value="zf-dskA_traR"/>
    <property type="match status" value="1"/>
</dbReference>
<evidence type="ECO:0000256" key="2">
    <source>
        <dbReference type="ARBA" id="ARBA00022771"/>
    </source>
</evidence>
<dbReference type="KEGG" id="doa:AXF15_04380"/>
<protein>
    <recommendedName>
        <fullName evidence="8">Formylmethanofuran dehydrogenase</fullName>
    </recommendedName>
</protein>
<keyword evidence="2" id="KW-0863">Zinc-finger</keyword>
<accession>A0A0X8JPC3</accession>
<dbReference type="Proteomes" id="UP000063964">
    <property type="component" value="Chromosome"/>
</dbReference>
<evidence type="ECO:0000313" key="6">
    <source>
        <dbReference type="EMBL" id="AMD92422.1"/>
    </source>
</evidence>
<evidence type="ECO:0000313" key="7">
    <source>
        <dbReference type="Proteomes" id="UP000063964"/>
    </source>
</evidence>
<proteinExistence type="predicted"/>
<gene>
    <name evidence="6" type="ORF">AXF15_04380</name>
</gene>
<dbReference type="OrthoDB" id="9804309at2"/>
<evidence type="ECO:0008006" key="8">
    <source>
        <dbReference type="Google" id="ProtNLM"/>
    </source>
</evidence>
<dbReference type="Gene3D" id="3.30.1330.130">
    <property type="match status" value="1"/>
</dbReference>